<gene>
    <name evidence="1" type="ORF">KL86DYS1_20174</name>
</gene>
<accession>A0A212JLQ1</accession>
<dbReference type="AlphaFoldDB" id="A0A212JLQ1"/>
<dbReference type="EMBL" id="FLUM01000002">
    <property type="protein sequence ID" value="SBW00369.1"/>
    <property type="molecule type" value="Genomic_DNA"/>
</dbReference>
<name>A0A212JLQ1_9BACT</name>
<evidence type="ECO:0000313" key="1">
    <source>
        <dbReference type="EMBL" id="SBW00369.1"/>
    </source>
</evidence>
<reference evidence="1" key="1">
    <citation type="submission" date="2016-04" db="EMBL/GenBank/DDBJ databases">
        <authorList>
            <person name="Evans L.H."/>
            <person name="Alamgir A."/>
            <person name="Owens N."/>
            <person name="Weber N.D."/>
            <person name="Virtaneva K."/>
            <person name="Barbian K."/>
            <person name="Babar A."/>
            <person name="Rosenke K."/>
        </authorList>
    </citation>
    <scope>NUCLEOTIDE SEQUENCE</scope>
    <source>
        <strain evidence="1">86-1</strain>
    </source>
</reference>
<protein>
    <submittedName>
        <fullName evidence="1">Uncharacterized protein</fullName>
    </submittedName>
</protein>
<organism evidence="1">
    <name type="scientific">uncultured Dysgonomonas sp</name>
    <dbReference type="NCBI Taxonomy" id="206096"/>
    <lineage>
        <taxon>Bacteria</taxon>
        <taxon>Pseudomonadati</taxon>
        <taxon>Bacteroidota</taxon>
        <taxon>Bacteroidia</taxon>
        <taxon>Bacteroidales</taxon>
        <taxon>Dysgonomonadaceae</taxon>
        <taxon>Dysgonomonas</taxon>
        <taxon>environmental samples</taxon>
    </lineage>
</organism>
<dbReference type="RefSeq" id="WP_291028305.1">
    <property type="nucleotide sequence ID" value="NZ_CALESN010000019.1"/>
</dbReference>
<proteinExistence type="predicted"/>
<sequence length="184" mass="20767">MRNNLLKLEFKLPGIDYEINGLELLNSIPQLKGKVLEYEKIGVCSTGDTFITNPITVYGDIIEMEAIIGMAGKSKGLESGKASAQFINRIYARRVMSTGLTSFSGSELPEMIARGEFVEASEKEKLEEMLIFFETLTANIFFEGTHYLNSLRYRFQTSNIKNKKNVIEKIKNHLNNSHLNKSCS</sequence>